<dbReference type="OrthoDB" id="2126698at2759"/>
<evidence type="ECO:0000313" key="4">
    <source>
        <dbReference type="Proteomes" id="UP000595140"/>
    </source>
</evidence>
<keyword evidence="2" id="KW-0472">Membrane</keyword>
<evidence type="ECO:0000256" key="2">
    <source>
        <dbReference type="SAM" id="Phobius"/>
    </source>
</evidence>
<sequence>MTLAHRRSQKNWTLVTFCTFMEVANSMEVANYLSVCLNTVSTLYAIPYGLSGAVSTRVSNELGAGNPQGARLFVFTMMLMAVLEAVIVSAMLFACRNVFGNEIYLPKLVLFFHDYNTSNGIKAVQQQSQEVRIE</sequence>
<organism evidence="3 4">
    <name type="scientific">Cuscuta campestris</name>
    <dbReference type="NCBI Taxonomy" id="132261"/>
    <lineage>
        <taxon>Eukaryota</taxon>
        <taxon>Viridiplantae</taxon>
        <taxon>Streptophyta</taxon>
        <taxon>Embryophyta</taxon>
        <taxon>Tracheophyta</taxon>
        <taxon>Spermatophyta</taxon>
        <taxon>Magnoliopsida</taxon>
        <taxon>eudicotyledons</taxon>
        <taxon>Gunneridae</taxon>
        <taxon>Pentapetalae</taxon>
        <taxon>asterids</taxon>
        <taxon>lamiids</taxon>
        <taxon>Solanales</taxon>
        <taxon>Convolvulaceae</taxon>
        <taxon>Cuscuteae</taxon>
        <taxon>Cuscuta</taxon>
        <taxon>Cuscuta subgen. Grammica</taxon>
        <taxon>Cuscuta sect. Cleistogrammica</taxon>
    </lineage>
</organism>
<gene>
    <name evidence="3" type="ORF">CCAM_LOCUS19941</name>
</gene>
<dbReference type="AlphaFoldDB" id="A0A484LP35"/>
<feature type="transmembrane region" description="Helical" evidence="2">
    <location>
        <begin position="29"/>
        <end position="50"/>
    </location>
</feature>
<keyword evidence="4" id="KW-1185">Reference proteome</keyword>
<proteinExistence type="inferred from homology"/>
<keyword evidence="2" id="KW-0812">Transmembrane</keyword>
<dbReference type="Pfam" id="PF01554">
    <property type="entry name" value="MatE"/>
    <property type="match status" value="1"/>
</dbReference>
<evidence type="ECO:0000256" key="1">
    <source>
        <dbReference type="ARBA" id="ARBA00010199"/>
    </source>
</evidence>
<protein>
    <submittedName>
        <fullName evidence="3">Uncharacterized protein</fullName>
    </submittedName>
</protein>
<keyword evidence="2" id="KW-1133">Transmembrane helix</keyword>
<dbReference type="InterPro" id="IPR002528">
    <property type="entry name" value="MATE_fam"/>
</dbReference>
<dbReference type="GO" id="GO:0016020">
    <property type="term" value="C:membrane"/>
    <property type="evidence" value="ECO:0007669"/>
    <property type="project" value="InterPro"/>
</dbReference>
<dbReference type="GO" id="GO:0042910">
    <property type="term" value="F:xenobiotic transmembrane transporter activity"/>
    <property type="evidence" value="ECO:0007669"/>
    <property type="project" value="InterPro"/>
</dbReference>
<comment type="similarity">
    <text evidence="1">Belongs to the multi antimicrobial extrusion (MATE) (TC 2.A.66.1) family.</text>
</comment>
<dbReference type="GO" id="GO:0015297">
    <property type="term" value="F:antiporter activity"/>
    <property type="evidence" value="ECO:0007669"/>
    <property type="project" value="InterPro"/>
</dbReference>
<accession>A0A484LP35</accession>
<name>A0A484LP35_9ASTE</name>
<dbReference type="Proteomes" id="UP000595140">
    <property type="component" value="Unassembled WGS sequence"/>
</dbReference>
<dbReference type="PANTHER" id="PTHR11206">
    <property type="entry name" value="MULTIDRUG RESISTANCE PROTEIN"/>
    <property type="match status" value="1"/>
</dbReference>
<feature type="transmembrane region" description="Helical" evidence="2">
    <location>
        <begin position="70"/>
        <end position="95"/>
    </location>
</feature>
<evidence type="ECO:0000313" key="3">
    <source>
        <dbReference type="EMBL" id="VFQ78165.1"/>
    </source>
</evidence>
<reference evidence="3 4" key="1">
    <citation type="submission" date="2018-04" db="EMBL/GenBank/DDBJ databases">
        <authorList>
            <person name="Vogel A."/>
        </authorList>
    </citation>
    <scope>NUCLEOTIDE SEQUENCE [LARGE SCALE GENOMIC DNA]</scope>
</reference>
<dbReference type="EMBL" id="OOIL02001788">
    <property type="protein sequence ID" value="VFQ78165.1"/>
    <property type="molecule type" value="Genomic_DNA"/>
</dbReference>